<dbReference type="EMBL" id="JAVRJZ010000007">
    <property type="protein sequence ID" value="KAK2720550.1"/>
    <property type="molecule type" value="Genomic_DNA"/>
</dbReference>
<accession>A0AA88HYP0</accession>
<sequence>MGTSKRHMGTSRELGSGIIEESIKDVLMGTGSGDFVVDGIQFPNSEKLGTDVASIYNESIDGSGNLISSGEEAEDEVVFLTSTTTEFDYLAESGSAIFNINEASVNIQSDSSG</sequence>
<gene>
    <name evidence="1" type="ORF">QYM36_004434</name>
</gene>
<name>A0AA88HYP0_ARTSF</name>
<comment type="caution">
    <text evidence="1">The sequence shown here is derived from an EMBL/GenBank/DDBJ whole genome shotgun (WGS) entry which is preliminary data.</text>
</comment>
<evidence type="ECO:0000313" key="1">
    <source>
        <dbReference type="EMBL" id="KAK2720550.1"/>
    </source>
</evidence>
<protein>
    <submittedName>
        <fullName evidence="1">Uncharacterized protein</fullName>
    </submittedName>
</protein>
<dbReference type="Proteomes" id="UP001187531">
    <property type="component" value="Unassembled WGS sequence"/>
</dbReference>
<evidence type="ECO:0000313" key="2">
    <source>
        <dbReference type="Proteomes" id="UP001187531"/>
    </source>
</evidence>
<keyword evidence="2" id="KW-1185">Reference proteome</keyword>
<organism evidence="1 2">
    <name type="scientific">Artemia franciscana</name>
    <name type="common">Brine shrimp</name>
    <name type="synonym">Artemia sanfranciscana</name>
    <dbReference type="NCBI Taxonomy" id="6661"/>
    <lineage>
        <taxon>Eukaryota</taxon>
        <taxon>Metazoa</taxon>
        <taxon>Ecdysozoa</taxon>
        <taxon>Arthropoda</taxon>
        <taxon>Crustacea</taxon>
        <taxon>Branchiopoda</taxon>
        <taxon>Anostraca</taxon>
        <taxon>Artemiidae</taxon>
        <taxon>Artemia</taxon>
    </lineage>
</organism>
<reference evidence="1" key="1">
    <citation type="submission" date="2023-07" db="EMBL/GenBank/DDBJ databases">
        <title>Chromosome-level genome assembly of Artemia franciscana.</title>
        <authorList>
            <person name="Jo E."/>
        </authorList>
    </citation>
    <scope>NUCLEOTIDE SEQUENCE</scope>
    <source>
        <tissue evidence="1">Whole body</tissue>
    </source>
</reference>
<dbReference type="AlphaFoldDB" id="A0AA88HYP0"/>
<proteinExistence type="predicted"/>